<feature type="compositionally biased region" description="Polar residues" evidence="12">
    <location>
        <begin position="35"/>
        <end position="53"/>
    </location>
</feature>
<dbReference type="PROSITE" id="PS51402">
    <property type="entry name" value="CATALASE_3"/>
    <property type="match status" value="1"/>
</dbReference>
<evidence type="ECO:0000256" key="9">
    <source>
        <dbReference type="ARBA" id="ARBA00023324"/>
    </source>
</evidence>
<dbReference type="InterPro" id="IPR011614">
    <property type="entry name" value="Catalase_core"/>
</dbReference>
<dbReference type="RefSeq" id="WP_344753168.1">
    <property type="nucleotide sequence ID" value="NZ_BAABBW010000002.1"/>
</dbReference>
<keyword evidence="7 10" id="KW-0560">Oxidoreductase</keyword>
<dbReference type="PANTHER" id="PTHR42821:SF1">
    <property type="entry name" value="CATALASE-B"/>
    <property type="match status" value="1"/>
</dbReference>
<dbReference type="InterPro" id="IPR018028">
    <property type="entry name" value="Catalase"/>
</dbReference>
<gene>
    <name evidence="14" type="primary">catB</name>
    <name evidence="14" type="ORF">GCM10022287_16340</name>
</gene>
<keyword evidence="8 10" id="KW-0408">Iron</keyword>
<keyword evidence="5 10" id="KW-0349">Heme</keyword>
<sequence>MTSDADSIKIPGAPASEPPSFDEPSEARGPLPSKPDQSGPATFTPTGVATTAPQDAVAQQGERLTTAQGLPLRDTDHSLKAGRRGPVLLQDHHLREKITHFDHERIPERVVHARGAAAHGRFEANGEAEPYTRAAFLKAGAVTETFVRFSTVLGSRGSADTVRDTRGFATKFYTSEGVYDLVGNNIPVFFIQDAIKFPDIIHAGKPHPDREIPQAQSAHDTFWDFVSLHTEAQHHTIWNMSDRGIPRSYRMMQGFGIHTFRLVNEEGATTLVKFHWRPRLGTHAVTWEEAQLIAGKDPDFHRRDLADAIEAGAHPQWDFGIQVLPDTEDQTFHGIDLLDPTKIVPEELAPVRIVGTMTLDRNPSNYFAETEQVAFHPGHLVPGIDVTSDPLLQGRLFSYLDTQISRLGGPNFAQLPINRPHAEINDMLRDGMHQTAVHSGVAPYHPNSLDGGCPFPAMVAGGDAFVDVPQPIGGEATGDIVTREQPASFDDHFSQARLFYRSLMPVEQLHIRQAYAFELGKVYEQAIKERQLQCLANIDGELCAFVADQLGLPVPAASEEVPEVEPSPALRMVTAERWPADGRQVGIIVDDETDAAAVASVQEALHAAGATPLVIAPHGGKLGELTVQRSFHTATSVELDAVVVLAPVVDPRVLELLREAFRHDKAIGFAGDAAALLADAAIAPTAPGIVTGEPAAVTAGVLELLPSHRVWEREEV</sequence>
<dbReference type="InterPro" id="IPR020835">
    <property type="entry name" value="Catalase_sf"/>
</dbReference>
<evidence type="ECO:0000313" key="15">
    <source>
        <dbReference type="Proteomes" id="UP001501079"/>
    </source>
</evidence>
<evidence type="ECO:0000256" key="3">
    <source>
        <dbReference type="ARBA" id="ARBA00012314"/>
    </source>
</evidence>
<feature type="domain" description="Catalase core" evidence="13">
    <location>
        <begin position="65"/>
        <end position="453"/>
    </location>
</feature>
<dbReference type="PANTHER" id="PTHR42821">
    <property type="entry name" value="CATALASE"/>
    <property type="match status" value="1"/>
</dbReference>
<dbReference type="CDD" id="cd03132">
    <property type="entry name" value="GATase1_catalase"/>
    <property type="match status" value="1"/>
</dbReference>
<evidence type="ECO:0000256" key="7">
    <source>
        <dbReference type="ARBA" id="ARBA00023002"/>
    </source>
</evidence>
<dbReference type="PIRSF" id="PIRSF038927">
    <property type="entry name" value="Catalase_clade2"/>
    <property type="match status" value="1"/>
</dbReference>
<keyword evidence="9 10" id="KW-0376">Hydrogen peroxide</keyword>
<feature type="region of interest" description="Disordered" evidence="12">
    <location>
        <begin position="1"/>
        <end position="83"/>
    </location>
</feature>
<evidence type="ECO:0000256" key="11">
    <source>
        <dbReference type="RuleBase" id="RU000498"/>
    </source>
</evidence>
<dbReference type="EC" id="1.11.1.6" evidence="3 10"/>
<dbReference type="InterPro" id="IPR024712">
    <property type="entry name" value="Catalase_clade2"/>
</dbReference>
<dbReference type="Gene3D" id="1.20.1370.20">
    <property type="match status" value="1"/>
</dbReference>
<dbReference type="PROSITE" id="PS00438">
    <property type="entry name" value="CATALASE_2"/>
    <property type="match status" value="1"/>
</dbReference>
<dbReference type="EMBL" id="BAABBW010000002">
    <property type="protein sequence ID" value="GAA4173640.1"/>
    <property type="molecule type" value="Genomic_DNA"/>
</dbReference>
<accession>A0ABP7ZYN6</accession>
<comment type="caution">
    <text evidence="14">The sequence shown here is derived from an EMBL/GenBank/DDBJ whole genome shotgun (WGS) entry which is preliminary data.</text>
</comment>
<evidence type="ECO:0000313" key="14">
    <source>
        <dbReference type="EMBL" id="GAA4173640.1"/>
    </source>
</evidence>
<evidence type="ECO:0000256" key="12">
    <source>
        <dbReference type="SAM" id="MobiDB-lite"/>
    </source>
</evidence>
<comment type="similarity">
    <text evidence="2">Belongs to the catalase family. HPII subfamily.</text>
</comment>
<dbReference type="InterPro" id="IPR041399">
    <property type="entry name" value="Catalase_large_C"/>
</dbReference>
<evidence type="ECO:0000256" key="6">
    <source>
        <dbReference type="ARBA" id="ARBA00022723"/>
    </source>
</evidence>
<keyword evidence="15" id="KW-1185">Reference proteome</keyword>
<evidence type="ECO:0000256" key="5">
    <source>
        <dbReference type="ARBA" id="ARBA00022617"/>
    </source>
</evidence>
<dbReference type="SUPFAM" id="SSF56634">
    <property type="entry name" value="Heme-dependent catalase-like"/>
    <property type="match status" value="1"/>
</dbReference>
<comment type="function">
    <text evidence="10">Decomposes hydrogen peroxide into water and oxygen; serves to protect cells from the toxic effects of hydrogen peroxide.</text>
</comment>
<dbReference type="Pfam" id="PF18011">
    <property type="entry name" value="Catalase_C"/>
    <property type="match status" value="1"/>
</dbReference>
<dbReference type="SMART" id="SM01060">
    <property type="entry name" value="Catalase"/>
    <property type="match status" value="1"/>
</dbReference>
<dbReference type="PRINTS" id="PR00067">
    <property type="entry name" value="CATALASE"/>
</dbReference>
<keyword evidence="6 10" id="KW-0479">Metal-binding</keyword>
<reference evidence="15" key="1">
    <citation type="journal article" date="2019" name="Int. J. Syst. Evol. Microbiol.">
        <title>The Global Catalogue of Microorganisms (GCM) 10K type strain sequencing project: providing services to taxonomists for standard genome sequencing and annotation.</title>
        <authorList>
            <consortium name="The Broad Institute Genomics Platform"/>
            <consortium name="The Broad Institute Genome Sequencing Center for Infectious Disease"/>
            <person name="Wu L."/>
            <person name="Ma J."/>
        </authorList>
    </citation>
    <scope>NUCLEOTIDE SEQUENCE [LARGE SCALE GENOMIC DNA]</scope>
    <source>
        <strain evidence="15">JCM 17591</strain>
    </source>
</reference>
<dbReference type="Gene3D" id="2.40.180.10">
    <property type="entry name" value="Catalase core domain"/>
    <property type="match status" value="1"/>
</dbReference>
<dbReference type="Pfam" id="PF06628">
    <property type="entry name" value="Catalase-rel"/>
    <property type="match status" value="1"/>
</dbReference>
<name>A0ABP7ZYN6_9MICO</name>
<comment type="cofactor">
    <cofactor evidence="1 10">
        <name>heme</name>
        <dbReference type="ChEBI" id="CHEBI:30413"/>
    </cofactor>
</comment>
<dbReference type="InterPro" id="IPR043156">
    <property type="entry name" value="Catalase_clade2_helical"/>
</dbReference>
<organism evidence="14 15">
    <name type="scientific">Gryllotalpicola koreensis</name>
    <dbReference type="NCBI Taxonomy" id="993086"/>
    <lineage>
        <taxon>Bacteria</taxon>
        <taxon>Bacillati</taxon>
        <taxon>Actinomycetota</taxon>
        <taxon>Actinomycetes</taxon>
        <taxon>Micrococcales</taxon>
        <taxon>Microbacteriaceae</taxon>
        <taxon>Gryllotalpicola</taxon>
    </lineage>
</organism>
<evidence type="ECO:0000256" key="4">
    <source>
        <dbReference type="ARBA" id="ARBA00022559"/>
    </source>
</evidence>
<evidence type="ECO:0000256" key="1">
    <source>
        <dbReference type="ARBA" id="ARBA00001971"/>
    </source>
</evidence>
<dbReference type="InterPro" id="IPR002226">
    <property type="entry name" value="Catalase_haem_BS"/>
</dbReference>
<evidence type="ECO:0000256" key="8">
    <source>
        <dbReference type="ARBA" id="ARBA00023004"/>
    </source>
</evidence>
<protein>
    <recommendedName>
        <fullName evidence="3 10">Catalase</fullName>
        <ecNumber evidence="3 10">1.11.1.6</ecNumber>
    </recommendedName>
</protein>
<evidence type="ECO:0000256" key="2">
    <source>
        <dbReference type="ARBA" id="ARBA00010660"/>
    </source>
</evidence>
<evidence type="ECO:0000256" key="10">
    <source>
        <dbReference type="PIRNR" id="PIRNR038927"/>
    </source>
</evidence>
<dbReference type="PROSITE" id="PS00437">
    <property type="entry name" value="CATALASE_1"/>
    <property type="match status" value="1"/>
</dbReference>
<keyword evidence="4 10" id="KW-0575">Peroxidase</keyword>
<proteinExistence type="inferred from homology"/>
<dbReference type="InterPro" id="IPR024708">
    <property type="entry name" value="Catalase_AS"/>
</dbReference>
<dbReference type="Pfam" id="PF00199">
    <property type="entry name" value="Catalase"/>
    <property type="match status" value="1"/>
</dbReference>
<dbReference type="Gene3D" id="3.40.50.880">
    <property type="match status" value="1"/>
</dbReference>
<comment type="catalytic activity">
    <reaction evidence="10 11">
        <text>2 H2O2 = O2 + 2 H2O</text>
        <dbReference type="Rhea" id="RHEA:20309"/>
        <dbReference type="ChEBI" id="CHEBI:15377"/>
        <dbReference type="ChEBI" id="CHEBI:15379"/>
        <dbReference type="ChEBI" id="CHEBI:16240"/>
        <dbReference type="EC" id="1.11.1.6"/>
    </reaction>
</comment>
<dbReference type="Proteomes" id="UP001501079">
    <property type="component" value="Unassembled WGS sequence"/>
</dbReference>
<dbReference type="InterPro" id="IPR029062">
    <property type="entry name" value="Class_I_gatase-like"/>
</dbReference>
<evidence type="ECO:0000259" key="13">
    <source>
        <dbReference type="SMART" id="SM01060"/>
    </source>
</evidence>
<dbReference type="SUPFAM" id="SSF52317">
    <property type="entry name" value="Class I glutamine amidotransferase-like"/>
    <property type="match status" value="1"/>
</dbReference>
<dbReference type="InterPro" id="IPR010582">
    <property type="entry name" value="Catalase_immune_responsive"/>
</dbReference>